<dbReference type="PANTHER" id="PTHR48075">
    <property type="entry name" value="3-HYDROXYACYL-COA DEHYDROGENASE FAMILY PROTEIN"/>
    <property type="match status" value="1"/>
</dbReference>
<dbReference type="InterPro" id="IPR006176">
    <property type="entry name" value="3-OHacyl-CoA_DH_NAD-bd"/>
</dbReference>
<protein>
    <submittedName>
        <fullName evidence="6">3-hydroxyacyl-CoA dehydrogenase</fullName>
        <ecNumber evidence="6">1.1.1.35</ecNumber>
    </submittedName>
</protein>
<dbReference type="RefSeq" id="WP_109282219.1">
    <property type="nucleotide sequence ID" value="NZ_JBFAUK010000019.1"/>
</dbReference>
<evidence type="ECO:0000259" key="3">
    <source>
        <dbReference type="Pfam" id="PF00725"/>
    </source>
</evidence>
<dbReference type="InterPro" id="IPR008927">
    <property type="entry name" value="6-PGluconate_DH-like_C_sf"/>
</dbReference>
<dbReference type="InterPro" id="IPR006180">
    <property type="entry name" value="3-OHacyl-CoA_DH_CS"/>
</dbReference>
<gene>
    <name evidence="6" type="ORF">AB0L16_22630</name>
</gene>
<evidence type="ECO:0000256" key="2">
    <source>
        <dbReference type="ARBA" id="ARBA00023002"/>
    </source>
</evidence>
<dbReference type="PROSITE" id="PS00067">
    <property type="entry name" value="3HCDH"/>
    <property type="match status" value="1"/>
</dbReference>
<feature type="domain" description="3-hydroxyacyl-CoA dehydrogenase C-terminal" evidence="3">
    <location>
        <begin position="455"/>
        <end position="536"/>
    </location>
</feature>
<dbReference type="Pfam" id="PF18321">
    <property type="entry name" value="3HCDH_RFF"/>
    <property type="match status" value="1"/>
</dbReference>
<accession>A0ABV3K272</accession>
<proteinExistence type="inferred from homology"/>
<dbReference type="EC" id="1.1.1.35" evidence="6"/>
<keyword evidence="7" id="KW-1185">Reference proteome</keyword>
<dbReference type="Proteomes" id="UP001552594">
    <property type="component" value="Unassembled WGS sequence"/>
</dbReference>
<comment type="caution">
    <text evidence="6">The sequence shown here is derived from an EMBL/GenBank/DDBJ whole genome shotgun (WGS) entry which is preliminary data.</text>
</comment>
<evidence type="ECO:0000256" key="1">
    <source>
        <dbReference type="ARBA" id="ARBA00009463"/>
    </source>
</evidence>
<name>A0ABV3K272_STRON</name>
<evidence type="ECO:0000313" key="7">
    <source>
        <dbReference type="Proteomes" id="UP001552594"/>
    </source>
</evidence>
<feature type="domain" description="3-hydroxybutyryl-CoA dehydrogenase reduced Rossmann-fold" evidence="5">
    <location>
        <begin position="388"/>
        <end position="454"/>
    </location>
</feature>
<feature type="domain" description="3-hydroxyacyl-CoA dehydrogenase NAD binding" evidence="4">
    <location>
        <begin position="13"/>
        <end position="191"/>
    </location>
</feature>
<evidence type="ECO:0000259" key="5">
    <source>
        <dbReference type="Pfam" id="PF18321"/>
    </source>
</evidence>
<dbReference type="PANTHER" id="PTHR48075:SF5">
    <property type="entry name" value="3-HYDROXYBUTYRYL-COA DEHYDROGENASE"/>
    <property type="match status" value="1"/>
</dbReference>
<dbReference type="EMBL" id="JBFAUK010000019">
    <property type="protein sequence ID" value="MEV5509194.1"/>
    <property type="molecule type" value="Genomic_DNA"/>
</dbReference>
<evidence type="ECO:0000313" key="6">
    <source>
        <dbReference type="EMBL" id="MEV5509194.1"/>
    </source>
</evidence>
<keyword evidence="2 6" id="KW-0560">Oxidoreductase</keyword>
<dbReference type="Pfam" id="PF00725">
    <property type="entry name" value="3HCDH"/>
    <property type="match status" value="2"/>
</dbReference>
<dbReference type="InterPro" id="IPR041040">
    <property type="entry name" value="3HCDH_RFF"/>
</dbReference>
<dbReference type="InterPro" id="IPR006108">
    <property type="entry name" value="3HC_DH_C"/>
</dbReference>
<dbReference type="SUPFAM" id="SSF51735">
    <property type="entry name" value="NAD(P)-binding Rossmann-fold domains"/>
    <property type="match status" value="1"/>
</dbReference>
<dbReference type="Gene3D" id="1.10.1040.50">
    <property type="match status" value="1"/>
</dbReference>
<evidence type="ECO:0000259" key="4">
    <source>
        <dbReference type="Pfam" id="PF02737"/>
    </source>
</evidence>
<sequence>MTALQPGIQPDRTVAVVGAGTMGQGIAQVALLAGHQVLLYDAAEGCAERAVRAVTGRLDRLVAKGRMRSAERDAAAGRLCPVRSLAQLAGAGLVIEAIVEQLPVKQKLFAELEAVVGQDCVLATNTSSLSVTAIGGALRHPGRFLGLHFFNPAPLLPLVEVVRGFATGEETAERARATMAAWGKTPVRCADTPGFVVNRIARPFYAEAFRVYEERGADPATIDAVLRECGGFAMGPFELTDLIGQDVNEAVTRSVYEAFSQDRKFTPSLAQRRLVEAGLLGRKSGRGWYEHGEGTGADAVRPEPHTAEPCAAPREVGYRGRLTGPAAVLPQMIGEAGVGGVAEPAGQAAAGGGEAGTGTGVGNGTGAAPDAHRPAPDGCIVLPGGTELRLADGRGPTNAARLGPRIDFDLALDYRTCTRVALAPSATAPEADVRAAIGLFQALGKKVSLVGDLPGMIVARTVAMLVDFAEDAAARGVAGAEDIDLAMRAGVNYPLGPVEWGRRLDTGWLIRFLRNMDREYPGGRYAPSQALRRRAALEESLVQS</sequence>
<comment type="similarity">
    <text evidence="1">Belongs to the 3-hydroxyacyl-CoA dehydrogenase family.</text>
</comment>
<reference evidence="6 7" key="1">
    <citation type="submission" date="2024-06" db="EMBL/GenBank/DDBJ databases">
        <title>The Natural Products Discovery Center: Release of the First 8490 Sequenced Strains for Exploring Actinobacteria Biosynthetic Diversity.</title>
        <authorList>
            <person name="Kalkreuter E."/>
            <person name="Kautsar S.A."/>
            <person name="Yang D."/>
            <person name="Bader C.D."/>
            <person name="Teijaro C.N."/>
            <person name="Fluegel L."/>
            <person name="Davis C.M."/>
            <person name="Simpson J.R."/>
            <person name="Lauterbach L."/>
            <person name="Steele A.D."/>
            <person name="Gui C."/>
            <person name="Meng S."/>
            <person name="Li G."/>
            <person name="Viehrig K."/>
            <person name="Ye F."/>
            <person name="Su P."/>
            <person name="Kiefer A.F."/>
            <person name="Nichols A."/>
            <person name="Cepeda A.J."/>
            <person name="Yan W."/>
            <person name="Fan B."/>
            <person name="Jiang Y."/>
            <person name="Adhikari A."/>
            <person name="Zheng C.-J."/>
            <person name="Schuster L."/>
            <person name="Cowan T.M."/>
            <person name="Smanski M.J."/>
            <person name="Chevrette M.G."/>
            <person name="De Carvalho L.P.S."/>
            <person name="Shen B."/>
        </authorList>
    </citation>
    <scope>NUCLEOTIDE SEQUENCE [LARGE SCALE GENOMIC DNA]</scope>
    <source>
        <strain evidence="6 7">NPDC052347</strain>
    </source>
</reference>
<dbReference type="NCBIfam" id="NF006124">
    <property type="entry name" value="PRK08268.1"/>
    <property type="match status" value="1"/>
</dbReference>
<feature type="domain" description="3-hydroxyacyl-CoA dehydrogenase C-terminal" evidence="3">
    <location>
        <begin position="194"/>
        <end position="290"/>
    </location>
</feature>
<dbReference type="InterPro" id="IPR036291">
    <property type="entry name" value="NAD(P)-bd_dom_sf"/>
</dbReference>
<dbReference type="Gene3D" id="3.40.50.720">
    <property type="entry name" value="NAD(P)-binding Rossmann-like Domain"/>
    <property type="match status" value="1"/>
</dbReference>
<dbReference type="GO" id="GO:0003857">
    <property type="term" value="F:(3S)-3-hydroxyacyl-CoA dehydrogenase (NAD+) activity"/>
    <property type="evidence" value="ECO:0007669"/>
    <property type="project" value="UniProtKB-EC"/>
</dbReference>
<dbReference type="SUPFAM" id="SSF48179">
    <property type="entry name" value="6-phosphogluconate dehydrogenase C-terminal domain-like"/>
    <property type="match status" value="2"/>
</dbReference>
<organism evidence="6 7">
    <name type="scientific">Streptomyces orinoci</name>
    <name type="common">Streptoverticillium orinoci</name>
    <dbReference type="NCBI Taxonomy" id="67339"/>
    <lineage>
        <taxon>Bacteria</taxon>
        <taxon>Bacillati</taxon>
        <taxon>Actinomycetota</taxon>
        <taxon>Actinomycetes</taxon>
        <taxon>Kitasatosporales</taxon>
        <taxon>Streptomycetaceae</taxon>
        <taxon>Streptomyces</taxon>
    </lineage>
</organism>
<dbReference type="Pfam" id="PF02737">
    <property type="entry name" value="3HCDH_N"/>
    <property type="match status" value="1"/>
</dbReference>